<name>A0A0G4IL61_PLABS</name>
<feature type="compositionally biased region" description="Polar residues" evidence="1">
    <location>
        <begin position="252"/>
        <end position="275"/>
    </location>
</feature>
<evidence type="ECO:0000313" key="5">
    <source>
        <dbReference type="Proteomes" id="UP000039324"/>
    </source>
</evidence>
<reference evidence="3 5" key="1">
    <citation type="submission" date="2015-02" db="EMBL/GenBank/DDBJ databases">
        <authorList>
            <person name="Chooi Y.-H."/>
        </authorList>
    </citation>
    <scope>NUCLEOTIDE SEQUENCE [LARGE SCALE GENOMIC DNA]</scope>
    <source>
        <strain evidence="3">E3</strain>
    </source>
</reference>
<dbReference type="SUPFAM" id="SSF48371">
    <property type="entry name" value="ARM repeat"/>
    <property type="match status" value="1"/>
</dbReference>
<evidence type="ECO:0000256" key="1">
    <source>
        <dbReference type="SAM" id="MobiDB-lite"/>
    </source>
</evidence>
<dbReference type="InterPro" id="IPR016024">
    <property type="entry name" value="ARM-type_fold"/>
</dbReference>
<feature type="region of interest" description="Disordered" evidence="1">
    <location>
        <begin position="90"/>
        <end position="144"/>
    </location>
</feature>
<keyword evidence="5" id="KW-1185">Reference proteome</keyword>
<evidence type="ECO:0000313" key="3">
    <source>
        <dbReference type="EMBL" id="CEO95986.1"/>
    </source>
</evidence>
<geneLocation type="mitochondrion" evidence="4"/>
<dbReference type="AlphaFoldDB" id="A0A0G4IL61"/>
<feature type="compositionally biased region" description="Basic and acidic residues" evidence="1">
    <location>
        <begin position="106"/>
        <end position="120"/>
    </location>
</feature>
<dbReference type="Gene3D" id="1.25.10.10">
    <property type="entry name" value="Leucine-rich Repeat Variant"/>
    <property type="match status" value="1"/>
</dbReference>
<dbReference type="InterPro" id="IPR011989">
    <property type="entry name" value="ARM-like"/>
</dbReference>
<proteinExistence type="predicted"/>
<evidence type="ECO:0000313" key="6">
    <source>
        <dbReference type="Proteomes" id="UP000290189"/>
    </source>
</evidence>
<evidence type="ECO:0000259" key="2">
    <source>
        <dbReference type="SMART" id="SM01349"/>
    </source>
</evidence>
<accession>A0A0G4IL61</accession>
<dbReference type="Proteomes" id="UP000290189">
    <property type="component" value="Unassembled WGS sequence"/>
</dbReference>
<dbReference type="EMBL" id="CDSF01000046">
    <property type="protein sequence ID" value="CEO95986.1"/>
    <property type="molecule type" value="Genomic_DNA"/>
</dbReference>
<dbReference type="EMBL" id="OVEO01000001">
    <property type="protein sequence ID" value="SPQ93468.1"/>
    <property type="molecule type" value="Genomic_DNA"/>
</dbReference>
<reference evidence="4 6" key="2">
    <citation type="submission" date="2018-03" db="EMBL/GenBank/DDBJ databases">
        <authorList>
            <person name="Fogelqvist J."/>
        </authorList>
    </citation>
    <scope>NUCLEOTIDE SEQUENCE [LARGE SCALE GENOMIC DNA]</scope>
</reference>
<dbReference type="Pfam" id="PF12348">
    <property type="entry name" value="CLASP_N"/>
    <property type="match status" value="1"/>
</dbReference>
<dbReference type="OrthoDB" id="46159at2759"/>
<dbReference type="InterPro" id="IPR034085">
    <property type="entry name" value="TOG"/>
</dbReference>
<dbReference type="STRING" id="37360.A0A0G4IL61"/>
<feature type="region of interest" description="Disordered" evidence="1">
    <location>
        <begin position="250"/>
        <end position="286"/>
    </location>
</feature>
<feature type="region of interest" description="Disordered" evidence="1">
    <location>
        <begin position="43"/>
        <end position="70"/>
    </location>
</feature>
<keyword evidence="4" id="KW-0496">Mitochondrion</keyword>
<gene>
    <name evidence="3" type="ORF">PBRA_004676</name>
    <name evidence="4" type="ORF">PLBR_LOCUS683</name>
</gene>
<sequence length="757" mass="79698">MVLALAAAVDARDAIDALIDGFINKSVMRYADVQWNEVAIKSTGPSTQWNAPQCRGSAEPSNGGEPGEDGSAIVVDVLHRIDATFPATLVDCDPGADTQGQTIGDENVHPWRLPEADKAESASGDETSMSIDSPAELKDTTVDPPDFDLDDEEVSCPDNIDDEEVTCLDNEDPLANISAYDNRAIDGSVHVPESDQCAAFSACDDARAITEPAEPAMAISEANGELEYDPVDGSPPLFVIEDQGVGLHEDSFSTLQPSEGGTATESDSAPNVSNSGDDHGGIDLDSGEDSVFAERIAPGVMDMQVAQAADAGLTVEADGTPNVSNREGGHMGVDFDSTPAEAYVVATTTKATGPVPTVETYGSSNIIDPEICLEDIGLDFGIDFVAVEVAPAAATSTSAQNAAAATAGRHVETDGDPNVSIPGNTLVFTDLEFDIGSAAAEAAAVVTMTTQTTLDTVPKAVDKGVVSANRSVIGIEGIEKSTVKAKPRRKSTIKKTSSKSSLHTDTIQASSSSDPRYLKLLQACRHQLKSSKAVWSHRCSAMDDLSTYVKANAGHGDLSPTRLFIDITSIKAPLASQVDDARSAVVRSACRMIATYAGATGFLFQELADYLVPRLLQRLYVTIKVISFSCEQCITAVVTATKSLKILPKFINGLVDSHVAVRRASAKFIQTVIEGCENGSELEPVVGAVIGALNASLSDADVDVRKLARMAFRSISVILPGYDTMANVSESDQKWFLRTATDKDKPAASPGFAQLLD</sequence>
<feature type="domain" description="TOG" evidence="2">
    <location>
        <begin position="509"/>
        <end position="750"/>
    </location>
</feature>
<protein>
    <recommendedName>
        <fullName evidence="2">TOG domain-containing protein</fullName>
    </recommendedName>
</protein>
<dbReference type="InterPro" id="IPR024395">
    <property type="entry name" value="CLASP_N_dom"/>
</dbReference>
<organism evidence="3 5">
    <name type="scientific">Plasmodiophora brassicae</name>
    <name type="common">Clubroot disease agent</name>
    <dbReference type="NCBI Taxonomy" id="37360"/>
    <lineage>
        <taxon>Eukaryota</taxon>
        <taxon>Sar</taxon>
        <taxon>Rhizaria</taxon>
        <taxon>Endomyxa</taxon>
        <taxon>Phytomyxea</taxon>
        <taxon>Plasmodiophorida</taxon>
        <taxon>Plasmodiophoridae</taxon>
        <taxon>Plasmodiophora</taxon>
    </lineage>
</organism>
<evidence type="ECO:0000313" key="4">
    <source>
        <dbReference type="EMBL" id="SPQ93468.1"/>
    </source>
</evidence>
<dbReference type="Proteomes" id="UP000039324">
    <property type="component" value="Unassembled WGS sequence"/>
</dbReference>
<feature type="region of interest" description="Disordered" evidence="1">
    <location>
        <begin position="489"/>
        <end position="509"/>
    </location>
</feature>
<dbReference type="SMART" id="SM01349">
    <property type="entry name" value="TOG"/>
    <property type="match status" value="1"/>
</dbReference>